<evidence type="ECO:0000256" key="1">
    <source>
        <dbReference type="SAM" id="SignalP"/>
    </source>
</evidence>
<dbReference type="SMART" id="SM00867">
    <property type="entry name" value="YceI"/>
    <property type="match status" value="1"/>
</dbReference>
<evidence type="ECO:0000313" key="3">
    <source>
        <dbReference type="EMBL" id="AMY71984.1"/>
    </source>
</evidence>
<evidence type="ECO:0000259" key="2">
    <source>
        <dbReference type="SMART" id="SM00867"/>
    </source>
</evidence>
<dbReference type="PANTHER" id="PTHR34406">
    <property type="entry name" value="PROTEIN YCEI"/>
    <property type="match status" value="1"/>
</dbReference>
<feature type="domain" description="Lipid/polyisoprenoid-binding YceI-like" evidence="2">
    <location>
        <begin position="38"/>
        <end position="214"/>
    </location>
</feature>
<dbReference type="RefSeq" id="WP_207209511.1">
    <property type="nucleotide sequence ID" value="NZ_CP012661.1"/>
</dbReference>
<dbReference type="STRING" id="1335048.AKL17_4774"/>
<keyword evidence="1" id="KW-0732">Signal</keyword>
<dbReference type="PANTHER" id="PTHR34406:SF1">
    <property type="entry name" value="PROTEIN YCEI"/>
    <property type="match status" value="1"/>
</dbReference>
<reference evidence="3 4" key="1">
    <citation type="submission" date="2015-09" db="EMBL/GenBank/DDBJ databases">
        <title>Complete genome sequence of Defluviimonas alba cai42t isolated from an oilfield in Xinjiang.</title>
        <authorList>
            <person name="Geng S."/>
            <person name="Pan X."/>
            <person name="Wu X."/>
        </authorList>
    </citation>
    <scope>NUCLEOTIDE SEQUENCE [LARGE SCALE GENOMIC DNA]</scope>
    <source>
        <strain evidence="4">cai42</strain>
    </source>
</reference>
<keyword evidence="4" id="KW-1185">Reference proteome</keyword>
<dbReference type="EMBL" id="CP012661">
    <property type="protein sequence ID" value="AMY71984.1"/>
    <property type="molecule type" value="Genomic_DNA"/>
</dbReference>
<protein>
    <submittedName>
        <fullName evidence="3">YceI family protein</fullName>
    </submittedName>
</protein>
<dbReference type="InterPro" id="IPR036761">
    <property type="entry name" value="TTHA0802/YceI-like_sf"/>
</dbReference>
<dbReference type="InterPro" id="IPR007372">
    <property type="entry name" value="Lipid/polyisoprenoid-bd_YceI"/>
</dbReference>
<dbReference type="Pfam" id="PF04264">
    <property type="entry name" value="YceI"/>
    <property type="match status" value="1"/>
</dbReference>
<feature type="signal peptide" evidence="1">
    <location>
        <begin position="1"/>
        <end position="19"/>
    </location>
</feature>
<evidence type="ECO:0000313" key="4">
    <source>
        <dbReference type="Proteomes" id="UP000076128"/>
    </source>
</evidence>
<gene>
    <name evidence="3" type="ORF">AKL17_4774</name>
</gene>
<dbReference type="Gene3D" id="2.40.128.110">
    <property type="entry name" value="Lipid/polyisoprenoid-binding, YceI-like"/>
    <property type="match status" value="1"/>
</dbReference>
<sequence length="225" mass="23537">MRMAPIMALLAGMASAAAAQEAAPPAFDPAPTQAPAGRYALDLSHGRLIFRVSHLGFSNYTALFTRFAAELDFDPANPEAMVLTATVDPASIETHFPDPEFDFNAYLAGPDFLDAAAFPEIAFTSTRVRMTAPDKAAVTGDLTLHGVTRPITLRVTFNGGYAPQSFDPGGARIGFSALGTLFRSDFGIDMGIPAPGTTLGVSDAVEIVIEAEFINPDASGGQVGP</sequence>
<proteinExistence type="predicted"/>
<feature type="chain" id="PRO_5007811558" evidence="1">
    <location>
        <begin position="20"/>
        <end position="225"/>
    </location>
</feature>
<name>A0A159ZAW3_9RHOB</name>
<accession>A0A159ZAW3</accession>
<organism evidence="3 4">
    <name type="scientific">Frigidibacter mobilis</name>
    <dbReference type="NCBI Taxonomy" id="1335048"/>
    <lineage>
        <taxon>Bacteria</taxon>
        <taxon>Pseudomonadati</taxon>
        <taxon>Pseudomonadota</taxon>
        <taxon>Alphaproteobacteria</taxon>
        <taxon>Rhodobacterales</taxon>
        <taxon>Paracoccaceae</taxon>
        <taxon>Frigidibacter</taxon>
    </lineage>
</organism>
<dbReference type="KEGG" id="daa:AKL17_4774"/>
<dbReference type="Proteomes" id="UP000076128">
    <property type="component" value="Chromosome"/>
</dbReference>
<dbReference type="AlphaFoldDB" id="A0A159ZAW3"/>
<dbReference type="SUPFAM" id="SSF101874">
    <property type="entry name" value="YceI-like"/>
    <property type="match status" value="1"/>
</dbReference>